<dbReference type="GO" id="GO:0005524">
    <property type="term" value="F:ATP binding"/>
    <property type="evidence" value="ECO:0007669"/>
    <property type="project" value="UniProtKB-UniRule"/>
</dbReference>
<dbReference type="InterPro" id="IPR006194">
    <property type="entry name" value="Gly-tRNA-synth_heterodimer"/>
</dbReference>
<dbReference type="PANTHER" id="PTHR30075:SF2">
    <property type="entry name" value="GLYCINE--TRNA LIGASE, CHLOROPLASTIC_MITOCHONDRIAL 2"/>
    <property type="match status" value="1"/>
</dbReference>
<keyword evidence="5 10" id="KW-0547">Nucleotide-binding</keyword>
<dbReference type="GO" id="GO:0006420">
    <property type="term" value="P:arginyl-tRNA aminoacylation"/>
    <property type="evidence" value="ECO:0007669"/>
    <property type="project" value="InterPro"/>
</dbReference>
<organism evidence="12 13">
    <name type="scientific">Thermodesulfobium acidiphilum</name>
    <dbReference type="NCBI Taxonomy" id="1794699"/>
    <lineage>
        <taxon>Bacteria</taxon>
        <taxon>Pseudomonadati</taxon>
        <taxon>Thermodesulfobiota</taxon>
        <taxon>Thermodesulfobiia</taxon>
        <taxon>Thermodesulfobiales</taxon>
        <taxon>Thermodesulfobiaceae</taxon>
        <taxon>Thermodesulfobium</taxon>
    </lineage>
</organism>
<dbReference type="PRINTS" id="PR01045">
    <property type="entry name" value="TRNASYNTHGB"/>
</dbReference>
<dbReference type="InterPro" id="IPR015944">
    <property type="entry name" value="Gly-tRNA-synth_bsu"/>
</dbReference>
<evidence type="ECO:0000256" key="2">
    <source>
        <dbReference type="ARBA" id="ARBA00008226"/>
    </source>
</evidence>
<comment type="subcellular location">
    <subcellularLocation>
        <location evidence="1 10">Cytoplasm</location>
    </subcellularLocation>
</comment>
<evidence type="ECO:0000256" key="1">
    <source>
        <dbReference type="ARBA" id="ARBA00004496"/>
    </source>
</evidence>
<dbReference type="Proteomes" id="UP000244792">
    <property type="component" value="Chromosome"/>
</dbReference>
<evidence type="ECO:0000259" key="11">
    <source>
        <dbReference type="Pfam" id="PF05746"/>
    </source>
</evidence>
<dbReference type="GO" id="GO:0004820">
    <property type="term" value="F:glycine-tRNA ligase activity"/>
    <property type="evidence" value="ECO:0007669"/>
    <property type="project" value="UniProtKB-UniRule"/>
</dbReference>
<keyword evidence="4 10" id="KW-0436">Ligase</keyword>
<dbReference type="GO" id="GO:0005829">
    <property type="term" value="C:cytosol"/>
    <property type="evidence" value="ECO:0007669"/>
    <property type="project" value="TreeGrafter"/>
</dbReference>
<keyword evidence="3 10" id="KW-0963">Cytoplasm</keyword>
<evidence type="ECO:0000256" key="7">
    <source>
        <dbReference type="ARBA" id="ARBA00022917"/>
    </source>
</evidence>
<protein>
    <recommendedName>
        <fullName evidence="10">Glycine--tRNA ligase beta subunit</fullName>
        <ecNumber evidence="10">6.1.1.14</ecNumber>
    </recommendedName>
    <alternativeName>
        <fullName evidence="10">Glycyl-tRNA synthetase beta subunit</fullName>
        <shortName evidence="10">GlyRS</shortName>
    </alternativeName>
</protein>
<evidence type="ECO:0000256" key="5">
    <source>
        <dbReference type="ARBA" id="ARBA00022741"/>
    </source>
</evidence>
<accession>A0A2R4W1Y0</accession>
<evidence type="ECO:0000313" key="13">
    <source>
        <dbReference type="Proteomes" id="UP000244792"/>
    </source>
</evidence>
<evidence type="ECO:0000256" key="8">
    <source>
        <dbReference type="ARBA" id="ARBA00023146"/>
    </source>
</evidence>
<dbReference type="AlphaFoldDB" id="A0A2R4W1Y0"/>
<evidence type="ECO:0000313" key="12">
    <source>
        <dbReference type="EMBL" id="AWB10811.1"/>
    </source>
</evidence>
<dbReference type="PANTHER" id="PTHR30075">
    <property type="entry name" value="GLYCYL-TRNA SYNTHETASE"/>
    <property type="match status" value="1"/>
</dbReference>
<keyword evidence="8 10" id="KW-0030">Aminoacyl-tRNA synthetase</keyword>
<evidence type="ECO:0000256" key="3">
    <source>
        <dbReference type="ARBA" id="ARBA00022490"/>
    </source>
</evidence>
<evidence type="ECO:0000256" key="10">
    <source>
        <dbReference type="HAMAP-Rule" id="MF_00255"/>
    </source>
</evidence>
<dbReference type="NCBIfam" id="TIGR00211">
    <property type="entry name" value="glyS"/>
    <property type="match status" value="1"/>
</dbReference>
<keyword evidence="6 10" id="KW-0067">ATP-binding</keyword>
<dbReference type="OrthoDB" id="9775440at2"/>
<comment type="similarity">
    <text evidence="2 10">Belongs to the class-II aminoacyl-tRNA synthetase family.</text>
</comment>
<dbReference type="KEGG" id="taci:TDSAC_1471"/>
<dbReference type="Gene3D" id="1.10.730.10">
    <property type="entry name" value="Isoleucyl-tRNA Synthetase, Domain 1"/>
    <property type="match status" value="1"/>
</dbReference>
<dbReference type="HAMAP" id="MF_00255">
    <property type="entry name" value="Gly_tRNA_synth_beta"/>
    <property type="match status" value="1"/>
</dbReference>
<dbReference type="PROSITE" id="PS50861">
    <property type="entry name" value="AA_TRNA_LIGASE_II_GLYAB"/>
    <property type="match status" value="1"/>
</dbReference>
<dbReference type="Pfam" id="PF02092">
    <property type="entry name" value="tRNA_synt_2f"/>
    <property type="match status" value="1"/>
</dbReference>
<dbReference type="EMBL" id="CP020921">
    <property type="protein sequence ID" value="AWB10811.1"/>
    <property type="molecule type" value="Genomic_DNA"/>
</dbReference>
<sequence>MKYLLEIGCEEMPSNFASSVCKDFKEIFLNKFSEIFGSKDFEMIRQNTECYVTPRRIVLFSNLPDFTPETKQKVKGPPVRFAYDSNMKPMPALFKFVEKFNISIDNVKIDKSEGGEYVVFYKIDKGLKVSDIIPNILPRVISELKMTKSMRWGAKIRFVRPIRWILSLSDSGYVKVHLGKLESDKFTYLERFTPNEQYEVKSIEDYFNIMKEKNIIIDQNERAKTIELEIKKVLDKDKKIVYDQNLLKEVLFLVESPKAFLGSFNPDFLNLPREVLTTVMARHQRYFAVVDNNNEIMPNFVGIINGVNKDTKIVRAGNEKVLKARLSDAMFFMKKDLTKKLRDRLDDLVSVSYLEGLGNYLDKTFRIRELSLAFNRFFNINLDEELIKNSSTLLKCDLVTQMVFEFPELQGTMGRIYAEKEGIDPEIALAIEEHYLPINMKSPLPTTLLGKLFSFSDKCDHLFMSFLNNLTPSGAGDPYGQRRASAGVLRILMDNGYENELEEIFNFALNSISYITTLPSRDISQLINFMKIRMSSLFIDMGYRYDLVDAVLDITSSPVKAKRRLDVLTEWSKRKDFFDIVSTIIRLGRIISEKEELVAFDPSLLVERDERDLYEKFINNKDNLEDAILNKKYDEILNIIINLSGSIHTFFENVLVNVEDKKLRDNRKALLNLISLPFFRLWNWKKIVRNQ</sequence>
<reference evidence="12 13" key="1">
    <citation type="submission" date="2017-04" db="EMBL/GenBank/DDBJ databases">
        <title>Genomic insights into metabolism of Thermodesulfobium acidiphilum.</title>
        <authorList>
            <person name="Toshchakov S.V."/>
            <person name="Frolov E.N."/>
            <person name="Kublanov I.V."/>
            <person name="Samarov N.I."/>
            <person name="Novikov A."/>
            <person name="Lebedinsky A.V."/>
            <person name="Bonch-Osmolovskaya E.A."/>
            <person name="Chernyh N.A."/>
        </authorList>
    </citation>
    <scope>NUCLEOTIDE SEQUENCE [LARGE SCALE GENOMIC DNA]</scope>
    <source>
        <strain evidence="12 13">3127-1</strain>
    </source>
</reference>
<dbReference type="GO" id="GO:0004814">
    <property type="term" value="F:arginine-tRNA ligase activity"/>
    <property type="evidence" value="ECO:0007669"/>
    <property type="project" value="InterPro"/>
</dbReference>
<dbReference type="SUPFAM" id="SSF109604">
    <property type="entry name" value="HD-domain/PDEase-like"/>
    <property type="match status" value="1"/>
</dbReference>
<feature type="domain" description="DALR anticodon binding" evidence="11">
    <location>
        <begin position="586"/>
        <end position="674"/>
    </location>
</feature>
<dbReference type="GO" id="GO:0006426">
    <property type="term" value="P:glycyl-tRNA aminoacylation"/>
    <property type="evidence" value="ECO:0007669"/>
    <property type="project" value="UniProtKB-UniRule"/>
</dbReference>
<evidence type="ECO:0000256" key="4">
    <source>
        <dbReference type="ARBA" id="ARBA00022598"/>
    </source>
</evidence>
<proteinExistence type="inferred from homology"/>
<dbReference type="InterPro" id="IPR008909">
    <property type="entry name" value="DALR_anticod-bd"/>
</dbReference>
<evidence type="ECO:0000256" key="6">
    <source>
        <dbReference type="ARBA" id="ARBA00022840"/>
    </source>
</evidence>
<keyword evidence="13" id="KW-1185">Reference proteome</keyword>
<evidence type="ECO:0000256" key="9">
    <source>
        <dbReference type="ARBA" id="ARBA00047937"/>
    </source>
</evidence>
<dbReference type="RefSeq" id="WP_108309587.1">
    <property type="nucleotide sequence ID" value="NZ_CP020921.1"/>
</dbReference>
<keyword evidence="7 10" id="KW-0648">Protein biosynthesis</keyword>
<name>A0A2R4W1Y0_THEAF</name>
<comment type="subunit">
    <text evidence="10">Tetramer of two alpha and two beta subunits.</text>
</comment>
<dbReference type="Pfam" id="PF05746">
    <property type="entry name" value="DALR_1"/>
    <property type="match status" value="1"/>
</dbReference>
<dbReference type="EC" id="6.1.1.14" evidence="10"/>
<gene>
    <name evidence="10" type="primary">glyS</name>
    <name evidence="12" type="ORF">TDSAC_1471</name>
</gene>
<comment type="catalytic activity">
    <reaction evidence="9 10">
        <text>tRNA(Gly) + glycine + ATP = glycyl-tRNA(Gly) + AMP + diphosphate</text>
        <dbReference type="Rhea" id="RHEA:16013"/>
        <dbReference type="Rhea" id="RHEA-COMP:9664"/>
        <dbReference type="Rhea" id="RHEA-COMP:9683"/>
        <dbReference type="ChEBI" id="CHEBI:30616"/>
        <dbReference type="ChEBI" id="CHEBI:33019"/>
        <dbReference type="ChEBI" id="CHEBI:57305"/>
        <dbReference type="ChEBI" id="CHEBI:78442"/>
        <dbReference type="ChEBI" id="CHEBI:78522"/>
        <dbReference type="ChEBI" id="CHEBI:456215"/>
        <dbReference type="EC" id="6.1.1.14"/>
    </reaction>
</comment>